<reference evidence="1" key="1">
    <citation type="submission" date="2014-12" db="EMBL/GenBank/DDBJ databases">
        <title>Insight into the proteome of Arion vulgaris.</title>
        <authorList>
            <person name="Aradska J."/>
            <person name="Bulat T."/>
            <person name="Smidak R."/>
            <person name="Sarate P."/>
            <person name="Gangsoo J."/>
            <person name="Sialana F."/>
            <person name="Bilban M."/>
            <person name="Lubec G."/>
        </authorList>
    </citation>
    <scope>NUCLEOTIDE SEQUENCE</scope>
    <source>
        <tissue evidence="1">Skin</tissue>
    </source>
</reference>
<evidence type="ECO:0000313" key="1">
    <source>
        <dbReference type="EMBL" id="CEK47287.1"/>
    </source>
</evidence>
<organism evidence="1">
    <name type="scientific">Arion vulgaris</name>
    <dbReference type="NCBI Taxonomy" id="1028688"/>
    <lineage>
        <taxon>Eukaryota</taxon>
        <taxon>Metazoa</taxon>
        <taxon>Spiralia</taxon>
        <taxon>Lophotrochozoa</taxon>
        <taxon>Mollusca</taxon>
        <taxon>Gastropoda</taxon>
        <taxon>Heterobranchia</taxon>
        <taxon>Euthyneura</taxon>
        <taxon>Panpulmonata</taxon>
        <taxon>Eupulmonata</taxon>
        <taxon>Stylommatophora</taxon>
        <taxon>Helicina</taxon>
        <taxon>Arionoidea</taxon>
        <taxon>Arionidae</taxon>
        <taxon>Arion</taxon>
    </lineage>
</organism>
<feature type="non-terminal residue" evidence="1">
    <location>
        <position position="68"/>
    </location>
</feature>
<feature type="non-terminal residue" evidence="1">
    <location>
        <position position="1"/>
    </location>
</feature>
<proteinExistence type="predicted"/>
<protein>
    <submittedName>
        <fullName evidence="1">Uncharacterized protein</fullName>
    </submittedName>
</protein>
<dbReference type="AlphaFoldDB" id="A0A0B6XTE4"/>
<name>A0A0B6XTE4_9EUPU</name>
<dbReference type="EMBL" id="HACG01000422">
    <property type="protein sequence ID" value="CEK47287.1"/>
    <property type="molecule type" value="Transcribed_RNA"/>
</dbReference>
<sequence>IIGCGVFLHMYLHSMVIDYIDLLVRDENTTKFLINSQESIVPNKDDLPEEIDLGNWPQLISLVVSGLG</sequence>
<accession>A0A0B6XTE4</accession>
<gene>
    <name evidence="1" type="primary">ORF1029</name>
</gene>